<dbReference type="Proteomes" id="UP000092124">
    <property type="component" value="Unassembled WGS sequence"/>
</dbReference>
<reference evidence="1 2" key="1">
    <citation type="submission" date="2016-06" db="EMBL/GenBank/DDBJ databases">
        <title>The Draft Genome Sequence and Annotation of the Desert Woodrat Neotoma lepida.</title>
        <authorList>
            <person name="Campbell M."/>
            <person name="Oakeson K.F."/>
            <person name="Yandell M."/>
            <person name="Halpert J.R."/>
            <person name="Dearing D."/>
        </authorList>
    </citation>
    <scope>NUCLEOTIDE SEQUENCE [LARGE SCALE GENOMIC DNA]</scope>
    <source>
        <strain evidence="1">417</strain>
        <tissue evidence="1">Liver</tissue>
    </source>
</reference>
<evidence type="ECO:0000313" key="2">
    <source>
        <dbReference type="Proteomes" id="UP000092124"/>
    </source>
</evidence>
<evidence type="ECO:0008006" key="3">
    <source>
        <dbReference type="Google" id="ProtNLM"/>
    </source>
</evidence>
<gene>
    <name evidence="1" type="ORF">A6R68_12140</name>
</gene>
<name>A0A1A6H4N0_NEOLE</name>
<evidence type="ECO:0000313" key="1">
    <source>
        <dbReference type="EMBL" id="OBS73286.1"/>
    </source>
</evidence>
<comment type="caution">
    <text evidence="1">The sequence shown here is derived from an EMBL/GenBank/DDBJ whole genome shotgun (WGS) entry which is preliminary data.</text>
</comment>
<organism evidence="1 2">
    <name type="scientific">Neotoma lepida</name>
    <name type="common">Desert woodrat</name>
    <dbReference type="NCBI Taxonomy" id="56216"/>
    <lineage>
        <taxon>Eukaryota</taxon>
        <taxon>Metazoa</taxon>
        <taxon>Chordata</taxon>
        <taxon>Craniata</taxon>
        <taxon>Vertebrata</taxon>
        <taxon>Euteleostomi</taxon>
        <taxon>Mammalia</taxon>
        <taxon>Eutheria</taxon>
        <taxon>Euarchontoglires</taxon>
        <taxon>Glires</taxon>
        <taxon>Rodentia</taxon>
        <taxon>Myomorpha</taxon>
        <taxon>Muroidea</taxon>
        <taxon>Cricetidae</taxon>
        <taxon>Neotominae</taxon>
        <taxon>Neotoma</taxon>
    </lineage>
</organism>
<proteinExistence type="predicted"/>
<accession>A0A1A6H4N0</accession>
<feature type="non-terminal residue" evidence="1">
    <location>
        <position position="137"/>
    </location>
</feature>
<keyword evidence="2" id="KW-1185">Reference proteome</keyword>
<dbReference type="SUPFAM" id="SSF51735">
    <property type="entry name" value="NAD(P)-binding Rossmann-fold domains"/>
    <property type="match status" value="1"/>
</dbReference>
<dbReference type="AlphaFoldDB" id="A0A1A6H4N0"/>
<protein>
    <recommendedName>
        <fullName evidence="3">Glyceraldehyde 3-phosphate dehydrogenase catalytic domain-containing protein</fullName>
    </recommendedName>
</protein>
<dbReference type="STRING" id="56216.A0A1A6H4N0"/>
<dbReference type="EMBL" id="LZPO01047450">
    <property type="protein sequence ID" value="OBS73286.1"/>
    <property type="molecule type" value="Genomic_DNA"/>
</dbReference>
<sequence>MDWTILVIRTVFSSGKADTCAINSPFIHFNCMVFACYNMIPSTASAMEKSRMRLLKYVINGKPTSMFQEPGNANIKWVTLVLNVAIHNFGILEGFVTTITGITNTRKATEKPMPTGAAKGVDKADITLNGHFVKLIS</sequence>
<dbReference type="SUPFAM" id="SSF55347">
    <property type="entry name" value="Glyceraldehyde-3-phosphate dehydrogenase-like, C-terminal domain"/>
    <property type="match status" value="1"/>
</dbReference>
<dbReference type="InterPro" id="IPR036291">
    <property type="entry name" value="NAD(P)-bd_dom_sf"/>
</dbReference>